<evidence type="ECO:0000313" key="3">
    <source>
        <dbReference type="Proteomes" id="UP001596956"/>
    </source>
</evidence>
<feature type="transmembrane region" description="Helical" evidence="1">
    <location>
        <begin position="472"/>
        <end position="489"/>
    </location>
</feature>
<evidence type="ECO:0008006" key="4">
    <source>
        <dbReference type="Google" id="ProtNLM"/>
    </source>
</evidence>
<organism evidence="2 3">
    <name type="scientific">Streptomonospora algeriensis</name>
    <dbReference type="NCBI Taxonomy" id="995084"/>
    <lineage>
        <taxon>Bacteria</taxon>
        <taxon>Bacillati</taxon>
        <taxon>Actinomycetota</taxon>
        <taxon>Actinomycetes</taxon>
        <taxon>Streptosporangiales</taxon>
        <taxon>Nocardiopsidaceae</taxon>
        <taxon>Streptomonospora</taxon>
    </lineage>
</organism>
<reference evidence="3" key="1">
    <citation type="journal article" date="2019" name="Int. J. Syst. Evol. Microbiol.">
        <title>The Global Catalogue of Microorganisms (GCM) 10K type strain sequencing project: providing services to taxonomists for standard genome sequencing and annotation.</title>
        <authorList>
            <consortium name="The Broad Institute Genomics Platform"/>
            <consortium name="The Broad Institute Genome Sequencing Center for Infectious Disease"/>
            <person name="Wu L."/>
            <person name="Ma J."/>
        </authorList>
    </citation>
    <scope>NUCLEOTIDE SEQUENCE [LARGE SCALE GENOMIC DNA]</scope>
    <source>
        <strain evidence="3">CCUG 63369</strain>
    </source>
</reference>
<feature type="transmembrane region" description="Helical" evidence="1">
    <location>
        <begin position="39"/>
        <end position="58"/>
    </location>
</feature>
<accession>A0ABW3BGT1</accession>
<proteinExistence type="predicted"/>
<keyword evidence="3" id="KW-1185">Reference proteome</keyword>
<protein>
    <recommendedName>
        <fullName evidence="4">Secreted protein</fullName>
    </recommendedName>
</protein>
<keyword evidence="1" id="KW-1133">Transmembrane helix</keyword>
<feature type="transmembrane region" description="Helical" evidence="1">
    <location>
        <begin position="262"/>
        <end position="280"/>
    </location>
</feature>
<evidence type="ECO:0000256" key="1">
    <source>
        <dbReference type="SAM" id="Phobius"/>
    </source>
</evidence>
<evidence type="ECO:0000313" key="2">
    <source>
        <dbReference type="EMBL" id="MFD0801958.1"/>
    </source>
</evidence>
<name>A0ABW3BGT1_9ACTN</name>
<dbReference type="Proteomes" id="UP001596956">
    <property type="component" value="Unassembled WGS sequence"/>
</dbReference>
<keyword evidence="1" id="KW-0472">Membrane</keyword>
<keyword evidence="1" id="KW-0812">Transmembrane</keyword>
<comment type="caution">
    <text evidence="2">The sequence shown here is derived from an EMBL/GenBank/DDBJ whole genome shotgun (WGS) entry which is preliminary data.</text>
</comment>
<feature type="transmembrane region" description="Helical" evidence="1">
    <location>
        <begin position="225"/>
        <end position="250"/>
    </location>
</feature>
<sequence>MKGSTEAPEIADRLATRAADRARPRTRLPAWVGRPGTRGWVWLLSVLCLALTGVLFAVTGSAIARARDGLDVIGRGEGPKVVATADLYFALSDMDAQMADVLLMGSDHSLGDGREAALVRYEQRRSDATDALLHAAQLAEGDTAEEENVRAVMEEMNRYENLVAQARLLSDEAGHPAGSPPEEVVGLYRQAGELMRRDLLPKAYNLTLDSGATVRSTYQENSSAASVGTALVAGAATALLAALLALQLFLRTRFRRRYNLPLAAATIGVLALGLGAVGMLEQQAALLRTAKVEGLDSVLALSRARAISTGMNADQSRWLMDPGRAEIYEQNFLEDAQRVVFLVPDSGGVPGDLEDYTAEAAEAVPDHTAYPGQLLGLLGQEIRAGGVEGREQVQRRALRDYSAYLHADQEMRNLVEEEGIGAAIDARMAGEESVEEHFGRYERSLVQLTALHINTFDTAVADARAGLRGWDAVLLGACLGFGALVVLGVRPRLAEYR</sequence>
<dbReference type="EMBL" id="JBHTHR010000336">
    <property type="protein sequence ID" value="MFD0801958.1"/>
    <property type="molecule type" value="Genomic_DNA"/>
</dbReference>
<gene>
    <name evidence="2" type="ORF">ACFQZU_11620</name>
</gene>